<name>A0AB34J9H1_PRYPA</name>
<dbReference type="AlphaFoldDB" id="A0AB34J9H1"/>
<evidence type="ECO:0000313" key="3">
    <source>
        <dbReference type="EMBL" id="KAL1515971.1"/>
    </source>
</evidence>
<reference evidence="2 4" key="1">
    <citation type="journal article" date="2024" name="Science">
        <title>Giant polyketide synthase enzymes in the biosynthesis of giant marine polyether toxins.</title>
        <authorList>
            <person name="Fallon T.R."/>
            <person name="Shende V.V."/>
            <person name="Wierzbicki I.H."/>
            <person name="Pendleton A.L."/>
            <person name="Watervoot N.F."/>
            <person name="Auber R.P."/>
            <person name="Gonzalez D.J."/>
            <person name="Wisecaver J.H."/>
            <person name="Moore B.S."/>
        </authorList>
    </citation>
    <scope>NUCLEOTIDE SEQUENCE [LARGE SCALE GENOMIC DNA]</scope>
    <source>
        <strain evidence="2 4">12B1</strain>
    </source>
</reference>
<evidence type="ECO:0000313" key="4">
    <source>
        <dbReference type="Proteomes" id="UP001515480"/>
    </source>
</evidence>
<organism evidence="2 4">
    <name type="scientific">Prymnesium parvum</name>
    <name type="common">Toxic golden alga</name>
    <dbReference type="NCBI Taxonomy" id="97485"/>
    <lineage>
        <taxon>Eukaryota</taxon>
        <taxon>Haptista</taxon>
        <taxon>Haptophyta</taxon>
        <taxon>Prymnesiophyceae</taxon>
        <taxon>Prymnesiales</taxon>
        <taxon>Prymnesiaceae</taxon>
        <taxon>Prymnesium</taxon>
    </lineage>
</organism>
<feature type="compositionally biased region" description="Pro residues" evidence="1">
    <location>
        <begin position="63"/>
        <end position="73"/>
    </location>
</feature>
<keyword evidence="4" id="KW-1185">Reference proteome</keyword>
<feature type="region of interest" description="Disordered" evidence="1">
    <location>
        <begin position="202"/>
        <end position="284"/>
    </location>
</feature>
<feature type="compositionally biased region" description="Low complexity" evidence="1">
    <location>
        <begin position="53"/>
        <end position="62"/>
    </location>
</feature>
<dbReference type="EMBL" id="JBGBPQ010000011">
    <property type="protein sequence ID" value="KAL1515971.1"/>
    <property type="molecule type" value="Genomic_DNA"/>
</dbReference>
<gene>
    <name evidence="2" type="ORF">AB1Y20_002582</name>
    <name evidence="3" type="ORF">AB1Y20_002584</name>
</gene>
<feature type="compositionally biased region" description="Basic residues" evidence="1">
    <location>
        <begin position="262"/>
        <end position="274"/>
    </location>
</feature>
<accession>A0AB34J9H1</accession>
<feature type="compositionally biased region" description="Basic and acidic residues" evidence="1">
    <location>
        <begin position="202"/>
        <end position="211"/>
    </location>
</feature>
<sequence length="284" mass="31300">MPPSRDDSPSAPRASASAPPPAASPPFERSGAPHLSLRRSSASSVEARRKSYLLRAAEEAAASPPPAAPPPLPSSLSSYSRTEVARRVSLAHLRAWPVQPKRTFGVPAKSVLFALRLRRRSEVRREEETLRKYLAMANARQRMSIARDGKGRRGAIDLGLLEALSYPDPPVQGALAFATKEARKPDARELEEKLDELEKRLSSDLRLREGAPPHCEPTADAVREASNPNAREFAEKSDQQQAKQSRDVHVPDDAPPAQPSPRKSRLMFNRKRRGRSLDASPVQR</sequence>
<proteinExistence type="predicted"/>
<dbReference type="Proteomes" id="UP001515480">
    <property type="component" value="Unassembled WGS sequence"/>
</dbReference>
<evidence type="ECO:0000313" key="2">
    <source>
        <dbReference type="EMBL" id="KAL1515969.1"/>
    </source>
</evidence>
<evidence type="ECO:0000256" key="1">
    <source>
        <dbReference type="SAM" id="MobiDB-lite"/>
    </source>
</evidence>
<comment type="caution">
    <text evidence="2">The sequence shown here is derived from an EMBL/GenBank/DDBJ whole genome shotgun (WGS) entry which is preliminary data.</text>
</comment>
<feature type="compositionally biased region" description="Basic and acidic residues" evidence="1">
    <location>
        <begin position="232"/>
        <end position="252"/>
    </location>
</feature>
<protein>
    <submittedName>
        <fullName evidence="2">Uncharacterized protein</fullName>
    </submittedName>
</protein>
<dbReference type="EMBL" id="JBGBPQ010000011">
    <property type="protein sequence ID" value="KAL1515969.1"/>
    <property type="molecule type" value="Genomic_DNA"/>
</dbReference>
<feature type="region of interest" description="Disordered" evidence="1">
    <location>
        <begin position="1"/>
        <end position="81"/>
    </location>
</feature>